<dbReference type="InterPro" id="IPR050887">
    <property type="entry name" value="Beta-mannosidase_GH2"/>
</dbReference>
<dbReference type="InterPro" id="IPR041625">
    <property type="entry name" value="Beta-mannosidase_Ig"/>
</dbReference>
<dbReference type="InterPro" id="IPR041447">
    <property type="entry name" value="Mannosidase_ig"/>
</dbReference>
<evidence type="ECO:0000256" key="4">
    <source>
        <dbReference type="ARBA" id="ARBA00004740"/>
    </source>
</evidence>
<sequence length="826" mass="95031">MLRQDLSRASWSFRDCSSQKWLPAQVPGCVHLDLRRADLIPDPFFGTNELDLQWIEERDWEYRAKFTVDASLLEEEMLELVADGLDTVATVKLNGKVVARTENMFTPFRWNVKKLLRPGQNELLIEFGSAMKYLRTHHHGNVYREFNDPVGNSNRIRKEQCQFGWDWGPRFVTAGVWRPISLQAWSANRVDNVVVEQRHADDGSVSLALTPELERADSEATCHWSLRLDGATVDAGEGTAIVVKKPQLWWPSGQGEQPLYDLQVEVRDAAGHRIGVWRRRIGLRTLTLDQSQDEWGTAFRFLVNGRPVFAKGANWIPAHSFVAGLKRADYERDLRSAVEANMNMVRVWGGGIYESEDFYDLCDELGLMVWQDFAFACTLYPVDDEFRELFAPEAKAQIRRLRHRASLALWCGNNEIWMLNRETVTDDSKLEIRTAYEKIFHELLPEIVAENDPVTSYWPSSPWRPEGAHGHAPGEISGDSHFWDVWHSRKPIKSYELWKFRFVSEFGMQSYSSPATNATFCPPDDTNVFGPVMENHQKNAAGNQIILDYVSRQYRFPKSQDDLIYLSQLNQARCMQMGVEHYRRLMPRCMGSLYWQLNDTWPVASWSSLEHTGRWKALHHAARRFYAPALVTAHVPGDEEVSIGNYRRSTMDTVHLYTVCDAPRRMAAVLQWAIMHIDGRRLGGGSKRVNLRPGESVPQKTLDLTKLLQRHSSESIYVRIGLHVDDRCVSEESVLLASPRFMNLPSGKVRCGVKMVDDKTAELTFTAPVWQHRFAFDLGKLDHWSSDNFFELYPTEPKTVTVSLKRKTTAEKLRRSLTWRSLVDTY</sequence>
<evidence type="ECO:0000256" key="9">
    <source>
        <dbReference type="ARBA" id="ARBA00022801"/>
    </source>
</evidence>
<evidence type="ECO:0000256" key="12">
    <source>
        <dbReference type="ARBA" id="ARBA00023295"/>
    </source>
</evidence>
<proteinExistence type="inferred from homology"/>
<evidence type="ECO:0000256" key="15">
    <source>
        <dbReference type="ARBA" id="ARBA00041614"/>
    </source>
</evidence>
<dbReference type="InterPro" id="IPR036156">
    <property type="entry name" value="Beta-gal/glucu_dom_sf"/>
</dbReference>
<dbReference type="KEGG" id="slom:PXH66_11855"/>
<dbReference type="Gene3D" id="2.60.40.10">
    <property type="entry name" value="Immunoglobulins"/>
    <property type="match status" value="2"/>
</dbReference>
<dbReference type="Pfam" id="PF17786">
    <property type="entry name" value="Mannosidase_ig"/>
    <property type="match status" value="1"/>
</dbReference>
<comment type="subcellular location">
    <subcellularLocation>
        <location evidence="2">Lysosome</location>
    </subcellularLocation>
    <subcellularLocation>
        <location evidence="3">Secreted</location>
    </subcellularLocation>
</comment>
<evidence type="ECO:0000256" key="7">
    <source>
        <dbReference type="ARBA" id="ARBA00022525"/>
    </source>
</evidence>
<keyword evidence="11" id="KW-0458">Lysosome</keyword>
<evidence type="ECO:0000256" key="2">
    <source>
        <dbReference type="ARBA" id="ARBA00004371"/>
    </source>
</evidence>
<dbReference type="PANTHER" id="PTHR43730:SF1">
    <property type="entry name" value="BETA-MANNOSIDASE"/>
    <property type="match status" value="1"/>
</dbReference>
<dbReference type="InterPro" id="IPR017853">
    <property type="entry name" value="GH"/>
</dbReference>
<dbReference type="GO" id="GO:0006516">
    <property type="term" value="P:glycoprotein catabolic process"/>
    <property type="evidence" value="ECO:0007669"/>
    <property type="project" value="TreeGrafter"/>
</dbReference>
<dbReference type="Gene3D" id="3.20.20.80">
    <property type="entry name" value="Glycosidases"/>
    <property type="match status" value="1"/>
</dbReference>
<dbReference type="GO" id="GO:0004567">
    <property type="term" value="F:beta-mannosidase activity"/>
    <property type="evidence" value="ECO:0007669"/>
    <property type="project" value="UniProtKB-EC"/>
</dbReference>
<dbReference type="Pfam" id="PF17753">
    <property type="entry name" value="Ig_mannosidase"/>
    <property type="match status" value="1"/>
</dbReference>
<gene>
    <name evidence="20" type="ORF">PXH66_11855</name>
</gene>
<feature type="domain" description="Beta-mannosidase Ig-fold" evidence="17">
    <location>
        <begin position="759"/>
        <end position="825"/>
    </location>
</feature>
<dbReference type="GO" id="GO:0005764">
    <property type="term" value="C:lysosome"/>
    <property type="evidence" value="ECO:0007669"/>
    <property type="project" value="UniProtKB-SubCell"/>
</dbReference>
<evidence type="ECO:0000313" key="21">
    <source>
        <dbReference type="Proteomes" id="UP001218638"/>
    </source>
</evidence>
<evidence type="ECO:0000259" key="19">
    <source>
        <dbReference type="Pfam" id="PF22666"/>
    </source>
</evidence>
<dbReference type="GO" id="GO:0005975">
    <property type="term" value="P:carbohydrate metabolic process"/>
    <property type="evidence" value="ECO:0007669"/>
    <property type="project" value="InterPro"/>
</dbReference>
<evidence type="ECO:0000256" key="11">
    <source>
        <dbReference type="ARBA" id="ARBA00023228"/>
    </source>
</evidence>
<evidence type="ECO:0000259" key="18">
    <source>
        <dbReference type="Pfam" id="PF17786"/>
    </source>
</evidence>
<evidence type="ECO:0000256" key="13">
    <source>
        <dbReference type="ARBA" id="ARBA00038429"/>
    </source>
</evidence>
<dbReference type="EC" id="3.2.1.25" evidence="6"/>
<evidence type="ECO:0000259" key="16">
    <source>
        <dbReference type="Pfam" id="PF00703"/>
    </source>
</evidence>
<dbReference type="SUPFAM" id="SSF49785">
    <property type="entry name" value="Galactose-binding domain-like"/>
    <property type="match status" value="1"/>
</dbReference>
<evidence type="ECO:0000256" key="1">
    <source>
        <dbReference type="ARBA" id="ARBA00000829"/>
    </source>
</evidence>
<protein>
    <recommendedName>
        <fullName evidence="14">Beta-mannosidase B</fullName>
        <ecNumber evidence="6">3.2.1.25</ecNumber>
    </recommendedName>
    <alternativeName>
        <fullName evidence="15">Mannanase B</fullName>
    </alternativeName>
</protein>
<dbReference type="Pfam" id="PF22666">
    <property type="entry name" value="Glyco_hydro_2_N2"/>
    <property type="match status" value="1"/>
</dbReference>
<evidence type="ECO:0000313" key="20">
    <source>
        <dbReference type="EMBL" id="WED63028.1"/>
    </source>
</evidence>
<dbReference type="InterPro" id="IPR006102">
    <property type="entry name" value="Ig-like_GH2"/>
</dbReference>
<evidence type="ECO:0000256" key="10">
    <source>
        <dbReference type="ARBA" id="ARBA00023180"/>
    </source>
</evidence>
<accession>A0AAE9ZXJ3</accession>
<dbReference type="RefSeq" id="WP_330931702.1">
    <property type="nucleotide sequence ID" value="NZ_CP119075.1"/>
</dbReference>
<dbReference type="InterPro" id="IPR013783">
    <property type="entry name" value="Ig-like_fold"/>
</dbReference>
<dbReference type="EMBL" id="CP119075">
    <property type="protein sequence ID" value="WED63028.1"/>
    <property type="molecule type" value="Genomic_DNA"/>
</dbReference>
<comment type="catalytic activity">
    <reaction evidence="1">
        <text>Hydrolysis of terminal, non-reducing beta-D-mannose residues in beta-D-mannosides.</text>
        <dbReference type="EC" id="3.2.1.25"/>
    </reaction>
</comment>
<dbReference type="SUPFAM" id="SSF51445">
    <property type="entry name" value="(Trans)glycosidases"/>
    <property type="match status" value="1"/>
</dbReference>
<feature type="domain" description="Mannosidase Ig/CBM-like" evidence="18">
    <location>
        <begin position="653"/>
        <end position="739"/>
    </location>
</feature>
<keyword evidence="7" id="KW-0964">Secreted</keyword>
<dbReference type="Proteomes" id="UP001218638">
    <property type="component" value="Chromosome"/>
</dbReference>
<keyword evidence="21" id="KW-1185">Reference proteome</keyword>
<dbReference type="FunFam" id="2.60.120.260:FF:000060">
    <property type="entry name" value="Probable beta-mannosidase"/>
    <property type="match status" value="1"/>
</dbReference>
<comment type="similarity">
    <text evidence="13">Belongs to the glycosyl hydrolase 2 family. Beta-mannosidase B subfamily.</text>
</comment>
<name>A0AAE9ZXJ3_9BACT</name>
<comment type="pathway">
    <text evidence="4">Glycan metabolism; N-glycan degradation.</text>
</comment>
<dbReference type="Pfam" id="PF00703">
    <property type="entry name" value="Glyco_hydro_2"/>
    <property type="match status" value="1"/>
</dbReference>
<dbReference type="PANTHER" id="PTHR43730">
    <property type="entry name" value="BETA-MANNOSIDASE"/>
    <property type="match status" value="1"/>
</dbReference>
<dbReference type="InterPro" id="IPR008979">
    <property type="entry name" value="Galactose-bd-like_sf"/>
</dbReference>
<dbReference type="FunFam" id="3.20.20.80:FF:000050">
    <property type="entry name" value="Beta-mannosidase B"/>
    <property type="match status" value="1"/>
</dbReference>
<evidence type="ECO:0000256" key="8">
    <source>
        <dbReference type="ARBA" id="ARBA00022729"/>
    </source>
</evidence>
<reference evidence="20" key="1">
    <citation type="submission" date="2023-03" db="EMBL/GenBank/DDBJ databases">
        <title>Lomoglobus Profundus gen. nov., sp. nov., a novel member of the phylum Verrucomicrobia, isolated from deep-marine sediment of South China Sea.</title>
        <authorList>
            <person name="Ahmad T."/>
            <person name="Ishaq S.E."/>
            <person name="Wang F."/>
        </authorList>
    </citation>
    <scope>NUCLEOTIDE SEQUENCE</scope>
    <source>
        <strain evidence="20">LMO-M01</strain>
    </source>
</reference>
<feature type="domain" description="Glycoside hydrolase family 2 immunoglobulin-like beta-sandwich" evidence="16">
    <location>
        <begin position="195"/>
        <end position="284"/>
    </location>
</feature>
<comment type="subunit">
    <text evidence="5">Homodimer.</text>
</comment>
<dbReference type="GO" id="GO:0005576">
    <property type="term" value="C:extracellular region"/>
    <property type="evidence" value="ECO:0007669"/>
    <property type="project" value="UniProtKB-SubCell"/>
</dbReference>
<evidence type="ECO:0000256" key="5">
    <source>
        <dbReference type="ARBA" id="ARBA00011738"/>
    </source>
</evidence>
<keyword evidence="9 20" id="KW-0378">Hydrolase</keyword>
<evidence type="ECO:0000256" key="14">
    <source>
        <dbReference type="ARBA" id="ARBA00041069"/>
    </source>
</evidence>
<keyword evidence="12" id="KW-0326">Glycosidase</keyword>
<evidence type="ECO:0000256" key="6">
    <source>
        <dbReference type="ARBA" id="ARBA00012754"/>
    </source>
</evidence>
<dbReference type="SUPFAM" id="SSF49303">
    <property type="entry name" value="beta-Galactosidase/glucuronidase domain"/>
    <property type="match status" value="2"/>
</dbReference>
<keyword evidence="8" id="KW-0732">Signal</keyword>
<dbReference type="AlphaFoldDB" id="A0AAE9ZXJ3"/>
<dbReference type="Gene3D" id="2.60.120.260">
    <property type="entry name" value="Galactose-binding domain-like"/>
    <property type="match status" value="1"/>
</dbReference>
<organism evidence="20 21">
    <name type="scientific">Synoicihabitans lomoniglobus</name>
    <dbReference type="NCBI Taxonomy" id="2909285"/>
    <lineage>
        <taxon>Bacteria</taxon>
        <taxon>Pseudomonadati</taxon>
        <taxon>Verrucomicrobiota</taxon>
        <taxon>Opitutia</taxon>
        <taxon>Opitutales</taxon>
        <taxon>Opitutaceae</taxon>
        <taxon>Synoicihabitans</taxon>
    </lineage>
</organism>
<feature type="domain" description="Beta-mannosidase-like galactose-binding" evidence="19">
    <location>
        <begin position="11"/>
        <end position="178"/>
    </location>
</feature>
<evidence type="ECO:0000256" key="3">
    <source>
        <dbReference type="ARBA" id="ARBA00004613"/>
    </source>
</evidence>
<evidence type="ECO:0000259" key="17">
    <source>
        <dbReference type="Pfam" id="PF17753"/>
    </source>
</evidence>
<keyword evidence="10" id="KW-0325">Glycoprotein</keyword>
<dbReference type="InterPro" id="IPR054593">
    <property type="entry name" value="Beta-mannosidase-like_N2"/>
</dbReference>